<feature type="binding site" evidence="4">
    <location>
        <position position="318"/>
    </location>
    <ligand>
        <name>Mn(2+)</name>
        <dbReference type="ChEBI" id="CHEBI:29035"/>
        <label>1</label>
    </ligand>
</feature>
<protein>
    <submittedName>
        <fullName evidence="7">Guanidinobutyrase</fullName>
    </submittedName>
</protein>
<feature type="signal peptide" evidence="6">
    <location>
        <begin position="1"/>
        <end position="29"/>
    </location>
</feature>
<dbReference type="Proteomes" id="UP000222788">
    <property type="component" value="Unassembled WGS sequence"/>
</dbReference>
<reference evidence="7 8" key="1">
    <citation type="journal article" date="2013" name="Fungal Biol.">
        <title>Analysis of microsatellite markers in the genome of the plant pathogen Ceratocystis fimbriata.</title>
        <authorList>
            <person name="Simpson M.C."/>
            <person name="Wilken P.M."/>
            <person name="Coetzee M.P."/>
            <person name="Wingfield M.J."/>
            <person name="Wingfield B.D."/>
        </authorList>
    </citation>
    <scope>NUCLEOTIDE SEQUENCE [LARGE SCALE GENOMIC DNA]</scope>
    <source>
        <strain evidence="7 8">CBS 114723</strain>
    </source>
</reference>
<comment type="similarity">
    <text evidence="1">Belongs to the arginase family. Agmatinase subfamily.</text>
</comment>
<evidence type="ECO:0000256" key="3">
    <source>
        <dbReference type="ARBA" id="ARBA00022801"/>
    </source>
</evidence>
<evidence type="ECO:0000256" key="6">
    <source>
        <dbReference type="SAM" id="SignalP"/>
    </source>
</evidence>
<dbReference type="InterPro" id="IPR006035">
    <property type="entry name" value="Ureohydrolase"/>
</dbReference>
<gene>
    <name evidence="7" type="primary">GBU1</name>
    <name evidence="7" type="ORF">CFIMG_006040RA</name>
</gene>
<dbReference type="PRINTS" id="PR00116">
    <property type="entry name" value="ARGINASE"/>
</dbReference>
<keyword evidence="6" id="KW-0732">Signal</keyword>
<keyword evidence="4" id="KW-0464">Manganese</keyword>
<feature type="binding site" evidence="4">
    <location>
        <position position="320"/>
    </location>
    <ligand>
        <name>Mn(2+)</name>
        <dbReference type="ChEBI" id="CHEBI:29035"/>
        <label>1</label>
    </ligand>
</feature>
<dbReference type="FunFam" id="3.40.800.10:FF:000014">
    <property type="entry name" value="Arginase family protein"/>
    <property type="match status" value="1"/>
</dbReference>
<dbReference type="EMBL" id="APWK03000156">
    <property type="protein sequence ID" value="PHH49995.1"/>
    <property type="molecule type" value="Genomic_DNA"/>
</dbReference>
<dbReference type="CDD" id="cd11592">
    <property type="entry name" value="Agmatinase_PAH"/>
    <property type="match status" value="1"/>
</dbReference>
<name>A0A2C5WUX4_9PEZI</name>
<feature type="binding site" evidence="4">
    <location>
        <position position="185"/>
    </location>
    <ligand>
        <name>Mn(2+)</name>
        <dbReference type="ChEBI" id="CHEBI:29035"/>
        <label>1</label>
    </ligand>
</feature>
<keyword evidence="8" id="KW-1185">Reference proteome</keyword>
<dbReference type="GO" id="GO:0046872">
    <property type="term" value="F:metal ion binding"/>
    <property type="evidence" value="ECO:0007669"/>
    <property type="project" value="UniProtKB-KW"/>
</dbReference>
<comment type="caution">
    <text evidence="7">The sequence shown here is derived from an EMBL/GenBank/DDBJ whole genome shotgun (WGS) entry which is preliminary data.</text>
</comment>
<dbReference type="Pfam" id="PF00491">
    <property type="entry name" value="Arginase"/>
    <property type="match status" value="1"/>
</dbReference>
<evidence type="ECO:0000313" key="8">
    <source>
        <dbReference type="Proteomes" id="UP000222788"/>
    </source>
</evidence>
<evidence type="ECO:0000256" key="1">
    <source>
        <dbReference type="ARBA" id="ARBA00009227"/>
    </source>
</evidence>
<dbReference type="InterPro" id="IPR020855">
    <property type="entry name" value="Ureohydrolase_Mn_BS"/>
</dbReference>
<evidence type="ECO:0000256" key="2">
    <source>
        <dbReference type="ARBA" id="ARBA00022723"/>
    </source>
</evidence>
<feature type="chain" id="PRO_5012835489" evidence="6">
    <location>
        <begin position="30"/>
        <end position="407"/>
    </location>
</feature>
<dbReference type="GO" id="GO:0033389">
    <property type="term" value="P:putrescine biosynthetic process from arginine, via agmatine"/>
    <property type="evidence" value="ECO:0007669"/>
    <property type="project" value="TreeGrafter"/>
</dbReference>
<dbReference type="PIRSF" id="PIRSF036979">
    <property type="entry name" value="Arginase"/>
    <property type="match status" value="1"/>
</dbReference>
<dbReference type="PROSITE" id="PS01053">
    <property type="entry name" value="ARGINASE_1"/>
    <property type="match status" value="1"/>
</dbReference>
<sequence length="407" mass="44072">MPCSDPATLHHTMGFKHFLILATLGFGSAHKDHHHAQASDDARADISLEEKWGTDWGFAGIQTFAHLPHVKCLVEDKYPFDIGVIGVPFDTSVSYRPGTRFGPRALRSGSSRQTPFRSFNHRAGINPYSSWARIVDCGDMNVSPFDNGLALRQMTEGYAELSKRSPTAPVHTGGKPKLVSLGGDHSIALPALRALKSAYGRPINVLHFDAHLDTWHPAKYPSVWVPIPAPGEAFPQSFFTHGSFFWMAHSEGLIANGSVHGGIRTRLAGVDDADFRDDTEQGWFRILADDIDDIGVEGVINTIMERLGTENPVYLSVDIDIIEPGLAPGTGTPEPGGWTAREFIRILRGIEGLNVVGADIVEVSPSYDDAGETTALLGAQIAFEIITSMVKKGVEAAGAATESHDEL</sequence>
<dbReference type="InterPro" id="IPR023696">
    <property type="entry name" value="Ureohydrolase_dom_sf"/>
</dbReference>
<dbReference type="Gene3D" id="3.40.800.10">
    <property type="entry name" value="Ureohydrolase domain"/>
    <property type="match status" value="1"/>
</dbReference>
<dbReference type="AlphaFoldDB" id="A0A2C5WUX4"/>
<evidence type="ECO:0000256" key="5">
    <source>
        <dbReference type="RuleBase" id="RU003684"/>
    </source>
</evidence>
<dbReference type="OrthoDB" id="288726at2759"/>
<evidence type="ECO:0000313" key="7">
    <source>
        <dbReference type="EMBL" id="PHH49995.1"/>
    </source>
</evidence>
<dbReference type="PANTHER" id="PTHR11358:SF26">
    <property type="entry name" value="GUANIDINO ACID HYDROLASE, MITOCHONDRIAL"/>
    <property type="match status" value="1"/>
</dbReference>
<dbReference type="PROSITE" id="PS51409">
    <property type="entry name" value="ARGINASE_2"/>
    <property type="match status" value="1"/>
</dbReference>
<comment type="cofactor">
    <cofactor evidence="4">
        <name>Mn(2+)</name>
        <dbReference type="ChEBI" id="CHEBI:29035"/>
    </cofactor>
    <text evidence="4">Binds 2 manganese ions per subunit.</text>
</comment>
<reference evidence="7 8" key="2">
    <citation type="journal article" date="2013" name="IMA Fungus">
        <title>IMA Genome-F 1: Ceratocystis fimbriata: Draft nuclear genome sequence for the plant pathogen, Ceratocystis fimbriata.</title>
        <authorList>
            <person name="Wilken P.M."/>
            <person name="Steenkamp E.T."/>
            <person name="Wingfield M.J."/>
            <person name="de Beer Z.W."/>
            <person name="Wingfield B.D."/>
        </authorList>
    </citation>
    <scope>NUCLEOTIDE SEQUENCE [LARGE SCALE GENOMIC DNA]</scope>
    <source>
        <strain evidence="7 8">CBS 114723</strain>
    </source>
</reference>
<dbReference type="STRING" id="1035309.A0A2C5WUX4"/>
<feature type="binding site" evidence="4">
    <location>
        <position position="213"/>
    </location>
    <ligand>
        <name>Mn(2+)</name>
        <dbReference type="ChEBI" id="CHEBI:29035"/>
        <label>1</label>
    </ligand>
</feature>
<proteinExistence type="inferred from homology"/>
<keyword evidence="2 4" id="KW-0479">Metal-binding</keyword>
<feature type="binding site" evidence="4">
    <location>
        <position position="209"/>
    </location>
    <ligand>
        <name>Mn(2+)</name>
        <dbReference type="ChEBI" id="CHEBI:29035"/>
        <label>1</label>
    </ligand>
</feature>
<dbReference type="GO" id="GO:0008783">
    <property type="term" value="F:agmatinase activity"/>
    <property type="evidence" value="ECO:0007669"/>
    <property type="project" value="TreeGrafter"/>
</dbReference>
<accession>A0A2C5WUX4</accession>
<dbReference type="PANTHER" id="PTHR11358">
    <property type="entry name" value="ARGINASE/AGMATINASE"/>
    <property type="match status" value="1"/>
</dbReference>
<evidence type="ECO:0000256" key="4">
    <source>
        <dbReference type="PIRSR" id="PIRSR036979-1"/>
    </source>
</evidence>
<feature type="binding site" evidence="4">
    <location>
        <position position="211"/>
    </location>
    <ligand>
        <name>Mn(2+)</name>
        <dbReference type="ChEBI" id="CHEBI:29035"/>
        <label>1</label>
    </ligand>
</feature>
<organism evidence="7 8">
    <name type="scientific">Ceratocystis fimbriata CBS 114723</name>
    <dbReference type="NCBI Taxonomy" id="1035309"/>
    <lineage>
        <taxon>Eukaryota</taxon>
        <taxon>Fungi</taxon>
        <taxon>Dikarya</taxon>
        <taxon>Ascomycota</taxon>
        <taxon>Pezizomycotina</taxon>
        <taxon>Sordariomycetes</taxon>
        <taxon>Hypocreomycetidae</taxon>
        <taxon>Microascales</taxon>
        <taxon>Ceratocystidaceae</taxon>
        <taxon>Ceratocystis</taxon>
    </lineage>
</organism>
<keyword evidence="3 5" id="KW-0378">Hydrolase</keyword>
<dbReference type="SUPFAM" id="SSF52768">
    <property type="entry name" value="Arginase/deacetylase"/>
    <property type="match status" value="1"/>
</dbReference>